<dbReference type="Gene3D" id="3.30.70.940">
    <property type="entry name" value="NusG, N-terminal domain"/>
    <property type="match status" value="1"/>
</dbReference>
<keyword evidence="1" id="KW-0804">Transcription</keyword>
<organism evidence="3 6">
    <name type="scientific">Yersinia pekkanenii</name>
    <dbReference type="NCBI Taxonomy" id="1288385"/>
    <lineage>
        <taxon>Bacteria</taxon>
        <taxon>Pseudomonadati</taxon>
        <taxon>Pseudomonadota</taxon>
        <taxon>Gammaproteobacteria</taxon>
        <taxon>Enterobacterales</taxon>
        <taxon>Yersiniaceae</taxon>
        <taxon>Yersinia</taxon>
    </lineage>
</organism>
<reference evidence="3" key="1">
    <citation type="submission" date="2015-03" db="EMBL/GenBank/DDBJ databases">
        <authorList>
            <person name="Murphy D."/>
        </authorList>
    </citation>
    <scope>NUCLEOTIDE SEQUENCE [LARGE SCALE GENOMIC DNA]</scope>
    <source>
        <strain evidence="3">A125KOH2</strain>
    </source>
</reference>
<dbReference type="AlphaFoldDB" id="A0A0T9QVT2"/>
<name>A0A0T9QVT2_9GAMM</name>
<proteinExistence type="predicted"/>
<evidence type="ECO:0000313" key="4">
    <source>
        <dbReference type="EMBL" id="CRY68939.1"/>
    </source>
</evidence>
<dbReference type="Proteomes" id="UP000045840">
    <property type="component" value="Unassembled WGS sequence"/>
</dbReference>
<keyword evidence="5" id="KW-1185">Reference proteome</keyword>
<evidence type="ECO:0000256" key="1">
    <source>
        <dbReference type="ARBA" id="ARBA00023163"/>
    </source>
</evidence>
<dbReference type="GO" id="GO:0006354">
    <property type="term" value="P:DNA-templated transcription elongation"/>
    <property type="evidence" value="ECO:0007669"/>
    <property type="project" value="InterPro"/>
</dbReference>
<reference evidence="6" key="2">
    <citation type="submission" date="2015-03" db="EMBL/GenBank/DDBJ databases">
        <authorList>
            <consortium name="Pathogen Informatics"/>
        </authorList>
    </citation>
    <scope>NUCLEOTIDE SEQUENCE [LARGE SCALE GENOMIC DNA]</scope>
    <source>
        <strain evidence="6">A125KOH2</strain>
    </source>
</reference>
<dbReference type="InterPro" id="IPR036735">
    <property type="entry name" value="NGN_dom_sf"/>
</dbReference>
<evidence type="ECO:0000259" key="2">
    <source>
        <dbReference type="SMART" id="SM00738"/>
    </source>
</evidence>
<protein>
    <submittedName>
        <fullName evidence="3">Transcriptional activator</fullName>
    </submittedName>
</protein>
<gene>
    <name evidence="3" type="primary">rfaH_2</name>
    <name evidence="3" type="ORF">ERS008529_03663</name>
    <name evidence="4" type="ORF">ERS137968_04071</name>
</gene>
<dbReference type="EMBL" id="CQAZ01000040">
    <property type="protein sequence ID" value="CNI31249.1"/>
    <property type="molecule type" value="Genomic_DNA"/>
</dbReference>
<sequence length="152" mass="17424">MFNWYLACHQPGKETLYKAQLELSRLHIDSFCPLIRLSRPRPDRPSGRLIIEPLFSGYIFIQFDPEITHTTKLTALSSVSHFVKFGCDIRPIPKTVIESLMKLPLCPTEQDVIAGRFKEKIVAITRVSNKHERTVMFLALMEALNTPLRKSA</sequence>
<dbReference type="Pfam" id="PF02357">
    <property type="entry name" value="NusG"/>
    <property type="match status" value="1"/>
</dbReference>
<dbReference type="SMART" id="SM00738">
    <property type="entry name" value="NGN"/>
    <property type="match status" value="1"/>
</dbReference>
<dbReference type="CDD" id="cd09894">
    <property type="entry name" value="NGN_SP_AnfA1"/>
    <property type="match status" value="1"/>
</dbReference>
<dbReference type="EMBL" id="CWJL01000029">
    <property type="protein sequence ID" value="CRY68939.1"/>
    <property type="molecule type" value="Genomic_DNA"/>
</dbReference>
<reference evidence="4 5" key="3">
    <citation type="submission" date="2015-03" db="EMBL/GenBank/DDBJ databases">
        <authorList>
            <consortium name="Pathogen Informatics"/>
            <person name="Murphy D."/>
        </authorList>
    </citation>
    <scope>NUCLEOTIDE SEQUENCE [LARGE SCALE GENOMIC DNA]</scope>
    <source>
        <strain evidence="4">Type strain: CIP110230</strain>
        <strain evidence="5">type strain: CIP110230</strain>
    </source>
</reference>
<dbReference type="STRING" id="1288385.ERS137968_04071"/>
<dbReference type="SUPFAM" id="SSF82679">
    <property type="entry name" value="N-utilization substance G protein NusG, N-terminal domain"/>
    <property type="match status" value="1"/>
</dbReference>
<dbReference type="Proteomes" id="UP000044625">
    <property type="component" value="Unassembled WGS sequence"/>
</dbReference>
<evidence type="ECO:0000313" key="3">
    <source>
        <dbReference type="EMBL" id="CNI31249.1"/>
    </source>
</evidence>
<evidence type="ECO:0000313" key="6">
    <source>
        <dbReference type="Proteomes" id="UP000045840"/>
    </source>
</evidence>
<dbReference type="RefSeq" id="WP_012606414.1">
    <property type="nucleotide sequence ID" value="NZ_CAWMMU010000029.1"/>
</dbReference>
<dbReference type="InterPro" id="IPR006645">
    <property type="entry name" value="NGN-like_dom"/>
</dbReference>
<accession>A0A0T9QVT2</accession>
<evidence type="ECO:0000313" key="5">
    <source>
        <dbReference type="Proteomes" id="UP000044625"/>
    </source>
</evidence>
<feature type="domain" description="NusG-like N-terminal" evidence="2">
    <location>
        <begin position="1"/>
        <end position="104"/>
    </location>
</feature>